<protein>
    <recommendedName>
        <fullName evidence="5 7">Uracil-DNA glycosylase</fullName>
        <shortName evidence="5">UDG</shortName>
        <ecNumber evidence="5 7">3.2.2.27</ecNumber>
    </recommendedName>
</protein>
<dbReference type="InterPro" id="IPR018085">
    <property type="entry name" value="Ura-DNA_Glyclase_AS"/>
</dbReference>
<evidence type="ECO:0000313" key="9">
    <source>
        <dbReference type="Proteomes" id="UP001652625"/>
    </source>
</evidence>
<dbReference type="Gene3D" id="3.40.470.10">
    <property type="entry name" value="Uracil-DNA glycosylase-like domain"/>
    <property type="match status" value="1"/>
</dbReference>
<dbReference type="PANTHER" id="PTHR11264">
    <property type="entry name" value="URACIL-DNA GLYCOSYLASE"/>
    <property type="match status" value="1"/>
</dbReference>
<dbReference type="GeneID" id="100207347"/>
<dbReference type="Pfam" id="PF03167">
    <property type="entry name" value="UDG"/>
    <property type="match status" value="1"/>
</dbReference>
<dbReference type="NCBIfam" id="NF003591">
    <property type="entry name" value="PRK05254.1-4"/>
    <property type="match status" value="1"/>
</dbReference>
<evidence type="ECO:0000256" key="2">
    <source>
        <dbReference type="ARBA" id="ARBA00022763"/>
    </source>
</evidence>
<dbReference type="SMART" id="SM00986">
    <property type="entry name" value="UDG"/>
    <property type="match status" value="1"/>
</dbReference>
<dbReference type="NCBIfam" id="TIGR00628">
    <property type="entry name" value="ung"/>
    <property type="match status" value="1"/>
</dbReference>
<dbReference type="Proteomes" id="UP001652625">
    <property type="component" value="Chromosome 03"/>
</dbReference>
<dbReference type="EC" id="3.2.2.27" evidence="5 7"/>
<dbReference type="NCBIfam" id="NF003589">
    <property type="entry name" value="PRK05254.1-2"/>
    <property type="match status" value="1"/>
</dbReference>
<dbReference type="InterPro" id="IPR036895">
    <property type="entry name" value="Uracil-DNA_glycosylase-like_sf"/>
</dbReference>
<keyword evidence="5" id="KW-0496">Mitochondrion</keyword>
<accession>A0ABM4BH34</accession>
<keyword evidence="5" id="KW-0539">Nucleus</keyword>
<comment type="subcellular location">
    <subcellularLocation>
        <location evidence="5">Mitochondrion</location>
    </subcellularLocation>
    <subcellularLocation>
        <location evidence="5">Nucleus</location>
    </subcellularLocation>
</comment>
<evidence type="ECO:0000256" key="1">
    <source>
        <dbReference type="ARBA" id="ARBA00008184"/>
    </source>
</evidence>
<keyword evidence="9" id="KW-1185">Reference proteome</keyword>
<feature type="domain" description="Uracil-DNA glycosylase-like" evidence="8">
    <location>
        <begin position="145"/>
        <end position="306"/>
    </location>
</feature>
<evidence type="ECO:0000256" key="5">
    <source>
        <dbReference type="HAMAP-Rule" id="MF_03166"/>
    </source>
</evidence>
<evidence type="ECO:0000256" key="4">
    <source>
        <dbReference type="ARBA" id="ARBA00023204"/>
    </source>
</evidence>
<dbReference type="SMART" id="SM00987">
    <property type="entry name" value="UreE_C"/>
    <property type="match status" value="1"/>
</dbReference>
<dbReference type="NCBIfam" id="NF003592">
    <property type="entry name" value="PRK05254.1-5"/>
    <property type="match status" value="1"/>
</dbReference>
<keyword evidence="3 5" id="KW-0378">Hydrolase</keyword>
<dbReference type="SUPFAM" id="SSF52141">
    <property type="entry name" value="Uracil-DNA glycosylase-like"/>
    <property type="match status" value="1"/>
</dbReference>
<keyword evidence="4 5" id="KW-0234">DNA repair</keyword>
<dbReference type="HAMAP" id="MF_00148">
    <property type="entry name" value="UDG"/>
    <property type="match status" value="1"/>
</dbReference>
<dbReference type="RefSeq" id="XP_065648328.1">
    <property type="nucleotide sequence ID" value="XM_065792256.1"/>
</dbReference>
<proteinExistence type="inferred from homology"/>
<organism evidence="9 10">
    <name type="scientific">Hydra vulgaris</name>
    <name type="common">Hydra</name>
    <name type="synonym">Hydra attenuata</name>
    <dbReference type="NCBI Taxonomy" id="6087"/>
    <lineage>
        <taxon>Eukaryota</taxon>
        <taxon>Metazoa</taxon>
        <taxon>Cnidaria</taxon>
        <taxon>Hydrozoa</taxon>
        <taxon>Hydroidolina</taxon>
        <taxon>Anthoathecata</taxon>
        <taxon>Aplanulata</taxon>
        <taxon>Hydridae</taxon>
        <taxon>Hydra</taxon>
    </lineage>
</organism>
<dbReference type="NCBIfam" id="NF003588">
    <property type="entry name" value="PRK05254.1-1"/>
    <property type="match status" value="1"/>
</dbReference>
<dbReference type="CDD" id="cd10027">
    <property type="entry name" value="UDG-F1-like"/>
    <property type="match status" value="1"/>
</dbReference>
<evidence type="ECO:0000256" key="6">
    <source>
        <dbReference type="PROSITE-ProRule" id="PRU10072"/>
    </source>
</evidence>
<evidence type="ECO:0000256" key="7">
    <source>
        <dbReference type="RuleBase" id="RU003780"/>
    </source>
</evidence>
<name>A0ABM4BH34_HYDVU</name>
<keyword evidence="2 5" id="KW-0227">DNA damage</keyword>
<comment type="catalytic activity">
    <reaction evidence="5 7">
        <text>Hydrolyzes single-stranded DNA or mismatched double-stranded DNA and polynucleotides, releasing free uracil.</text>
        <dbReference type="EC" id="3.2.2.27"/>
    </reaction>
</comment>
<gene>
    <name evidence="10" type="primary">LOC100207347</name>
</gene>
<sequence>MASRKVLHTKQPSITSFFFNAKQSIPQQGLQHQQQQELFTDSFIKSKKVKLEQYSTYKKDDENALPIKNCISPEQKQRMELQKKEAEKKLRLKLFQEVKISEGWQDVINIEFQKTYFKNLQQYVAEQRKTKVIYPPENEVYSWTQHFSINETKVVILGQDPYHGPGQAHGLCFSVKPGVPPPPSLVNMYKELSDDIPGFKTPNHGFLLGWAKQGVLLLNAVLTVEKGLANSHKDKGWEKFTDAIIHWINANLKGVVFILWGGYAQKKGSFINKSSHLVLSGMHPSPLSAHRGFFGCKHFSKANQYLRENKKQEIDWCYLPSE</sequence>
<evidence type="ECO:0000256" key="3">
    <source>
        <dbReference type="ARBA" id="ARBA00022801"/>
    </source>
</evidence>
<evidence type="ECO:0000259" key="8">
    <source>
        <dbReference type="SMART" id="SM00986"/>
    </source>
</evidence>
<dbReference type="PANTHER" id="PTHR11264:SF0">
    <property type="entry name" value="URACIL-DNA GLYCOSYLASE"/>
    <property type="match status" value="1"/>
</dbReference>
<reference evidence="10" key="1">
    <citation type="submission" date="2025-08" db="UniProtKB">
        <authorList>
            <consortium name="RefSeq"/>
        </authorList>
    </citation>
    <scope>IDENTIFICATION</scope>
</reference>
<feature type="active site" description="Proton acceptor" evidence="5 6">
    <location>
        <position position="160"/>
    </location>
</feature>
<evidence type="ECO:0000313" key="10">
    <source>
        <dbReference type="RefSeq" id="XP_065648328.1"/>
    </source>
</evidence>
<dbReference type="InterPro" id="IPR005122">
    <property type="entry name" value="Uracil-DNA_glycosylase-like"/>
</dbReference>
<comment type="function">
    <text evidence="5 7">Excises uracil residues from the DNA which can arise as a result of misincorporation of dUMP residues by DNA polymerase or due to deamination of cytosine.</text>
</comment>
<dbReference type="InterPro" id="IPR002043">
    <property type="entry name" value="UDG_fam1"/>
</dbReference>
<comment type="similarity">
    <text evidence="1 5 7">Belongs to the uracil-DNA glycosylase (UDG) superfamily. UNG family.</text>
</comment>
<dbReference type="PROSITE" id="PS00130">
    <property type="entry name" value="U_DNA_GLYCOSYLASE"/>
    <property type="match status" value="1"/>
</dbReference>